<evidence type="ECO:0000313" key="6">
    <source>
        <dbReference type="EMBL" id="KAK3265522.1"/>
    </source>
</evidence>
<keyword evidence="3" id="KW-0862">Zinc</keyword>
<dbReference type="EMBL" id="LGRX02013859">
    <property type="protein sequence ID" value="KAK3265522.1"/>
    <property type="molecule type" value="Genomic_DNA"/>
</dbReference>
<keyword evidence="1" id="KW-0479">Metal-binding</keyword>
<evidence type="ECO:0000256" key="3">
    <source>
        <dbReference type="ARBA" id="ARBA00022833"/>
    </source>
</evidence>
<feature type="domain" description="MYND-type" evidence="5">
    <location>
        <begin position="132"/>
        <end position="174"/>
    </location>
</feature>
<dbReference type="Pfam" id="PF01753">
    <property type="entry name" value="zf-MYND"/>
    <property type="match status" value="1"/>
</dbReference>
<dbReference type="GO" id="GO:0008270">
    <property type="term" value="F:zinc ion binding"/>
    <property type="evidence" value="ECO:0007669"/>
    <property type="project" value="UniProtKB-KW"/>
</dbReference>
<keyword evidence="2 4" id="KW-0863">Zinc-finger</keyword>
<evidence type="ECO:0000313" key="7">
    <source>
        <dbReference type="Proteomes" id="UP001190700"/>
    </source>
</evidence>
<evidence type="ECO:0000256" key="1">
    <source>
        <dbReference type="ARBA" id="ARBA00022723"/>
    </source>
</evidence>
<dbReference type="Gene3D" id="6.10.140.2220">
    <property type="match status" value="1"/>
</dbReference>
<accession>A0AAE0FT05</accession>
<dbReference type="AlphaFoldDB" id="A0AAE0FT05"/>
<keyword evidence="7" id="KW-1185">Reference proteome</keyword>
<organism evidence="6 7">
    <name type="scientific">Cymbomonas tetramitiformis</name>
    <dbReference type="NCBI Taxonomy" id="36881"/>
    <lineage>
        <taxon>Eukaryota</taxon>
        <taxon>Viridiplantae</taxon>
        <taxon>Chlorophyta</taxon>
        <taxon>Pyramimonadophyceae</taxon>
        <taxon>Pyramimonadales</taxon>
        <taxon>Pyramimonadaceae</taxon>
        <taxon>Cymbomonas</taxon>
    </lineage>
</organism>
<dbReference type="PROSITE" id="PS50865">
    <property type="entry name" value="ZF_MYND_2"/>
    <property type="match status" value="1"/>
</dbReference>
<gene>
    <name evidence="6" type="ORF">CYMTET_25801</name>
</gene>
<dbReference type="InterPro" id="IPR002893">
    <property type="entry name" value="Znf_MYND"/>
</dbReference>
<reference evidence="6 7" key="1">
    <citation type="journal article" date="2015" name="Genome Biol. Evol.">
        <title>Comparative Genomics of a Bacterivorous Green Alga Reveals Evolutionary Causalities and Consequences of Phago-Mixotrophic Mode of Nutrition.</title>
        <authorList>
            <person name="Burns J.A."/>
            <person name="Paasch A."/>
            <person name="Narechania A."/>
            <person name="Kim E."/>
        </authorList>
    </citation>
    <scope>NUCLEOTIDE SEQUENCE [LARGE SCALE GENOMIC DNA]</scope>
    <source>
        <strain evidence="6 7">PLY_AMNH</strain>
    </source>
</reference>
<dbReference type="SUPFAM" id="SSF144232">
    <property type="entry name" value="HIT/MYND zinc finger-like"/>
    <property type="match status" value="1"/>
</dbReference>
<sequence length="179" mass="20188">MKVIKATMSNEQEQVIVNTPENGRVVVEVDKTANPDDIRQKVADKTGMDIAVVKKLDLIQSKRIHKGERRVQLADEKYPKHVLEATLTMMSSRRDELDWDRVISNSPELDGQTWVKCLERRWDPHKDGVRVCASCGATAFARCTACAGCNASLNTYYCTTTCQAQHWPSHKARCRSAPQ</sequence>
<evidence type="ECO:0000256" key="2">
    <source>
        <dbReference type="ARBA" id="ARBA00022771"/>
    </source>
</evidence>
<comment type="caution">
    <text evidence="6">The sequence shown here is derived from an EMBL/GenBank/DDBJ whole genome shotgun (WGS) entry which is preliminary data.</text>
</comment>
<protein>
    <recommendedName>
        <fullName evidence="5">MYND-type domain-containing protein</fullName>
    </recommendedName>
</protein>
<evidence type="ECO:0000256" key="4">
    <source>
        <dbReference type="PROSITE-ProRule" id="PRU00134"/>
    </source>
</evidence>
<name>A0AAE0FT05_9CHLO</name>
<proteinExistence type="predicted"/>
<dbReference type="Proteomes" id="UP001190700">
    <property type="component" value="Unassembled WGS sequence"/>
</dbReference>
<evidence type="ECO:0000259" key="5">
    <source>
        <dbReference type="PROSITE" id="PS50865"/>
    </source>
</evidence>